<evidence type="ECO:0000259" key="9">
    <source>
        <dbReference type="PROSITE" id="PS50127"/>
    </source>
</evidence>
<dbReference type="InterPro" id="IPR023313">
    <property type="entry name" value="UBQ-conjugating_AS"/>
</dbReference>
<feature type="compositionally biased region" description="Low complexity" evidence="8">
    <location>
        <begin position="15"/>
        <end position="30"/>
    </location>
</feature>
<sequence length="222" mass="25031">MLSLKKKRAEEAKAKAAQAASENPTPSVNSPTPPASETGEAAPQQVAIFNRFKKDKNAQTTGKKRTPGEIRIQRDIGELDGGDVAETIFPNPDDLTRFTVKVTPDSGFWKGAEYPFNFDIPPDYPHKPPKVTLAKTCKIYHPNINLEGNVCLNILREDWKPVLDINAVIYGLIYLFYEPNPNDPLNHEAADLFRRDINRFRQVVYKTLRGGYYNGETFPRLV</sequence>
<gene>
    <name evidence="10" type="ORF">LDAN0321_LOCUS17635</name>
</gene>
<dbReference type="PROSITE" id="PS50127">
    <property type="entry name" value="UBC_2"/>
    <property type="match status" value="1"/>
</dbReference>
<protein>
    <recommendedName>
        <fullName evidence="9">UBC core domain-containing protein</fullName>
    </recommendedName>
</protein>
<dbReference type="InterPro" id="IPR016135">
    <property type="entry name" value="UBQ-conjugating_enzyme/RWD"/>
</dbReference>
<dbReference type="PROSITE" id="PS00183">
    <property type="entry name" value="UBC_1"/>
    <property type="match status" value="1"/>
</dbReference>
<feature type="active site" description="Glycyl thioester intermediate" evidence="6">
    <location>
        <position position="151"/>
    </location>
</feature>
<organism evidence="10">
    <name type="scientific">Leptocylindrus danicus</name>
    <dbReference type="NCBI Taxonomy" id="163516"/>
    <lineage>
        <taxon>Eukaryota</taxon>
        <taxon>Sar</taxon>
        <taxon>Stramenopiles</taxon>
        <taxon>Ochrophyta</taxon>
        <taxon>Bacillariophyta</taxon>
        <taxon>Coscinodiscophyceae</taxon>
        <taxon>Chaetocerotophycidae</taxon>
        <taxon>Leptocylindrales</taxon>
        <taxon>Leptocylindraceae</taxon>
        <taxon>Leptocylindrus</taxon>
    </lineage>
</organism>
<dbReference type="FunFam" id="3.10.110.10:FF:000005">
    <property type="entry name" value="NEDD8-conjugating enzyme Ubc12"/>
    <property type="match status" value="1"/>
</dbReference>
<feature type="domain" description="UBC core" evidence="9">
    <location>
        <begin position="67"/>
        <end position="213"/>
    </location>
</feature>
<evidence type="ECO:0000256" key="3">
    <source>
        <dbReference type="ARBA" id="ARBA00022741"/>
    </source>
</evidence>
<evidence type="ECO:0000256" key="7">
    <source>
        <dbReference type="RuleBase" id="RU362109"/>
    </source>
</evidence>
<evidence type="ECO:0000256" key="2">
    <source>
        <dbReference type="ARBA" id="ARBA00022679"/>
    </source>
</evidence>
<comment type="pathway">
    <text evidence="1">Protein modification; protein neddylation.</text>
</comment>
<evidence type="ECO:0000313" key="10">
    <source>
        <dbReference type="EMBL" id="CAD9603954.1"/>
    </source>
</evidence>
<evidence type="ECO:0000256" key="5">
    <source>
        <dbReference type="ARBA" id="ARBA00022840"/>
    </source>
</evidence>
<dbReference type="AlphaFoldDB" id="A0A7S2LGH7"/>
<keyword evidence="5 7" id="KW-0067">ATP-binding</keyword>
<dbReference type="SMART" id="SM00212">
    <property type="entry name" value="UBCc"/>
    <property type="match status" value="1"/>
</dbReference>
<evidence type="ECO:0000256" key="6">
    <source>
        <dbReference type="PROSITE-ProRule" id="PRU10133"/>
    </source>
</evidence>
<dbReference type="CDD" id="cd23794">
    <property type="entry name" value="UBCc_UBE2F_UBE2M"/>
    <property type="match status" value="1"/>
</dbReference>
<dbReference type="Gene3D" id="3.10.110.10">
    <property type="entry name" value="Ubiquitin Conjugating Enzyme"/>
    <property type="match status" value="1"/>
</dbReference>
<name>A0A7S2LGH7_9STRA</name>
<accession>A0A7S2LGH7</accession>
<evidence type="ECO:0000256" key="1">
    <source>
        <dbReference type="ARBA" id="ARBA00005032"/>
    </source>
</evidence>
<evidence type="ECO:0000256" key="4">
    <source>
        <dbReference type="ARBA" id="ARBA00022786"/>
    </source>
</evidence>
<dbReference type="GO" id="GO:0019788">
    <property type="term" value="F:NEDD8 transferase activity"/>
    <property type="evidence" value="ECO:0007669"/>
    <property type="project" value="UniProtKB-ARBA"/>
</dbReference>
<dbReference type="PANTHER" id="PTHR24068">
    <property type="entry name" value="UBIQUITIN-CONJUGATING ENZYME E2"/>
    <property type="match status" value="1"/>
</dbReference>
<comment type="similarity">
    <text evidence="7">Belongs to the ubiquitin-conjugating enzyme family.</text>
</comment>
<proteinExistence type="inferred from homology"/>
<dbReference type="GO" id="GO:0005524">
    <property type="term" value="F:ATP binding"/>
    <property type="evidence" value="ECO:0007669"/>
    <property type="project" value="UniProtKB-UniRule"/>
</dbReference>
<dbReference type="InterPro" id="IPR000608">
    <property type="entry name" value="UBC"/>
</dbReference>
<keyword evidence="4 7" id="KW-0833">Ubl conjugation pathway</keyword>
<feature type="region of interest" description="Disordered" evidence="8">
    <location>
        <begin position="1"/>
        <end position="45"/>
    </location>
</feature>
<dbReference type="EMBL" id="HBGY01028527">
    <property type="protein sequence ID" value="CAD9603954.1"/>
    <property type="molecule type" value="Transcribed_RNA"/>
</dbReference>
<dbReference type="Pfam" id="PF00179">
    <property type="entry name" value="UQ_con"/>
    <property type="match status" value="1"/>
</dbReference>
<dbReference type="SUPFAM" id="SSF54495">
    <property type="entry name" value="UBC-like"/>
    <property type="match status" value="1"/>
</dbReference>
<evidence type="ECO:0000256" key="8">
    <source>
        <dbReference type="SAM" id="MobiDB-lite"/>
    </source>
</evidence>
<keyword evidence="3 7" id="KW-0547">Nucleotide-binding</keyword>
<reference evidence="10" key="1">
    <citation type="submission" date="2021-01" db="EMBL/GenBank/DDBJ databases">
        <authorList>
            <person name="Corre E."/>
            <person name="Pelletier E."/>
            <person name="Niang G."/>
            <person name="Scheremetjew M."/>
            <person name="Finn R."/>
            <person name="Kale V."/>
            <person name="Holt S."/>
            <person name="Cochrane G."/>
            <person name="Meng A."/>
            <person name="Brown T."/>
            <person name="Cohen L."/>
        </authorList>
    </citation>
    <scope>NUCLEOTIDE SEQUENCE</scope>
    <source>
        <strain evidence="10">B650</strain>
    </source>
</reference>
<keyword evidence="2" id="KW-0808">Transferase</keyword>